<sequence length="311" mass="32778">MIVVSGEALMDVFDQGRTGTGHTLDARIGGSPLNVAIGLARLGQAVRFFGGVSRGFLGERLMAAMAQEGVDTSLVQRTDAPTTLSLVGIGPGGGPDYAFYSHGAAEQQVPLSALEAVAAATPPAAAYHFGSYAMVIEPTGSTQRALVERERERSVIAYDPNVRTNVEPDLARWREVIDWMVPRTHLLKVSEEDLSLLYPGQALEALADGWLRAGVALVVITRGGEGALAWSAAGMVKADPVVVEVVDTVGAGDTFQAMLLTALNEMGLLSPAGLRGLGTDPIRRILSLATRAAAITCSRRGADLPYRREVS</sequence>
<keyword evidence="2" id="KW-0808">Transferase</keyword>
<evidence type="ECO:0000256" key="2">
    <source>
        <dbReference type="ARBA" id="ARBA00022679"/>
    </source>
</evidence>
<organism evidence="6 7">
    <name type="scientific">Roseateles depolymerans</name>
    <dbReference type="NCBI Taxonomy" id="76731"/>
    <lineage>
        <taxon>Bacteria</taxon>
        <taxon>Pseudomonadati</taxon>
        <taxon>Pseudomonadota</taxon>
        <taxon>Betaproteobacteria</taxon>
        <taxon>Burkholderiales</taxon>
        <taxon>Sphaerotilaceae</taxon>
        <taxon>Roseateles</taxon>
    </lineage>
</organism>
<name>A0A0U3L886_9BURK</name>
<evidence type="ECO:0000256" key="4">
    <source>
        <dbReference type="ARBA" id="ARBA00022777"/>
    </source>
</evidence>
<dbReference type="Proteomes" id="UP000060699">
    <property type="component" value="Chromosome"/>
</dbReference>
<evidence type="ECO:0000256" key="5">
    <source>
        <dbReference type="ARBA" id="ARBA00022840"/>
    </source>
</evidence>
<dbReference type="RefSeq" id="WP_058935619.1">
    <property type="nucleotide sequence ID" value="NZ_CP013729.1"/>
</dbReference>
<proteinExistence type="inferred from homology"/>
<dbReference type="AlphaFoldDB" id="A0A0U3L886"/>
<dbReference type="Pfam" id="PF00294">
    <property type="entry name" value="PfkB"/>
    <property type="match status" value="1"/>
</dbReference>
<dbReference type="SUPFAM" id="SSF53613">
    <property type="entry name" value="Ribokinase-like"/>
    <property type="match status" value="1"/>
</dbReference>
<protein>
    <submittedName>
        <fullName evidence="6">Sugar kinase, ribokinase</fullName>
    </submittedName>
</protein>
<evidence type="ECO:0000256" key="3">
    <source>
        <dbReference type="ARBA" id="ARBA00022741"/>
    </source>
</evidence>
<dbReference type="STRING" id="76731.RD2015_3057"/>
<dbReference type="PANTHER" id="PTHR43085">
    <property type="entry name" value="HEXOKINASE FAMILY MEMBER"/>
    <property type="match status" value="1"/>
</dbReference>
<dbReference type="PANTHER" id="PTHR43085:SF1">
    <property type="entry name" value="PSEUDOURIDINE KINASE-RELATED"/>
    <property type="match status" value="1"/>
</dbReference>
<dbReference type="Gene3D" id="3.40.1190.20">
    <property type="match status" value="1"/>
</dbReference>
<accession>A0A0U3L886</accession>
<dbReference type="KEGG" id="rdp:RD2015_3057"/>
<keyword evidence="5" id="KW-0067">ATP-binding</keyword>
<reference evidence="6 7" key="1">
    <citation type="submission" date="2015-12" db="EMBL/GenBank/DDBJ databases">
        <title>Complete genome of Roseateles depolymerans KCTC 42856.</title>
        <authorList>
            <person name="Kim K.M."/>
        </authorList>
    </citation>
    <scope>NUCLEOTIDE SEQUENCE [LARGE SCALE GENOMIC DNA]</scope>
    <source>
        <strain evidence="6 7">KCTC 42856</strain>
    </source>
</reference>
<keyword evidence="4 6" id="KW-0418">Kinase</keyword>
<dbReference type="OrthoDB" id="9795789at2"/>
<dbReference type="CDD" id="cd01167">
    <property type="entry name" value="bac_FRK"/>
    <property type="match status" value="1"/>
</dbReference>
<dbReference type="InterPro" id="IPR029056">
    <property type="entry name" value="Ribokinase-like"/>
</dbReference>
<dbReference type="GO" id="GO:0016301">
    <property type="term" value="F:kinase activity"/>
    <property type="evidence" value="ECO:0007669"/>
    <property type="project" value="UniProtKB-KW"/>
</dbReference>
<evidence type="ECO:0000313" key="6">
    <source>
        <dbReference type="EMBL" id="ALV07518.1"/>
    </source>
</evidence>
<evidence type="ECO:0000313" key="7">
    <source>
        <dbReference type="Proteomes" id="UP000060699"/>
    </source>
</evidence>
<comment type="similarity">
    <text evidence="1">Belongs to the carbohydrate kinase PfkB family.</text>
</comment>
<keyword evidence="3" id="KW-0547">Nucleotide-binding</keyword>
<evidence type="ECO:0000256" key="1">
    <source>
        <dbReference type="ARBA" id="ARBA00010688"/>
    </source>
</evidence>
<dbReference type="InterPro" id="IPR050306">
    <property type="entry name" value="PfkB_Carbo_kinase"/>
</dbReference>
<keyword evidence="7" id="KW-1185">Reference proteome</keyword>
<dbReference type="GO" id="GO:0005524">
    <property type="term" value="F:ATP binding"/>
    <property type="evidence" value="ECO:0007669"/>
    <property type="project" value="UniProtKB-KW"/>
</dbReference>
<dbReference type="InterPro" id="IPR011611">
    <property type="entry name" value="PfkB_dom"/>
</dbReference>
<dbReference type="PATRIC" id="fig|76731.3.peg.3132"/>
<gene>
    <name evidence="6" type="ORF">RD2015_3057</name>
</gene>
<dbReference type="EMBL" id="CP013729">
    <property type="protein sequence ID" value="ALV07518.1"/>
    <property type="molecule type" value="Genomic_DNA"/>
</dbReference>